<comment type="caution">
    <text evidence="1">The sequence shown here is derived from an EMBL/GenBank/DDBJ whole genome shotgun (WGS) entry which is preliminary data.</text>
</comment>
<accession>A0A6A4T8H3</accession>
<evidence type="ECO:0000313" key="2">
    <source>
        <dbReference type="Proteomes" id="UP000438429"/>
    </source>
</evidence>
<proteinExistence type="predicted"/>
<evidence type="ECO:0000313" key="1">
    <source>
        <dbReference type="EMBL" id="KAF0040230.1"/>
    </source>
</evidence>
<dbReference type="Proteomes" id="UP000438429">
    <property type="component" value="Unassembled WGS sequence"/>
</dbReference>
<protein>
    <submittedName>
        <fullName evidence="1">Uncharacterized protein</fullName>
    </submittedName>
</protein>
<sequence>MYTVNRCSTCRTWRRESDRRGDTTDSHGTQKSFSVIRRVGWAADAPKASQSIESYYVGPSRAGRRRYVEAVDGGLADLQELQLQRLIRRLLLPSSVSCRRSIAERSQTRNQT</sequence>
<gene>
    <name evidence="1" type="ORF">F2P81_008465</name>
</gene>
<name>A0A6A4T8H3_SCOMX</name>
<dbReference type="AlphaFoldDB" id="A0A6A4T8H3"/>
<reference evidence="1 2" key="1">
    <citation type="submission" date="2019-06" db="EMBL/GenBank/DDBJ databases">
        <title>Draft genomes of female and male turbot (Scophthalmus maximus).</title>
        <authorList>
            <person name="Xu H."/>
            <person name="Xu X.-W."/>
            <person name="Shao C."/>
            <person name="Chen S."/>
        </authorList>
    </citation>
    <scope>NUCLEOTIDE SEQUENCE [LARGE SCALE GENOMIC DNA]</scope>
    <source>
        <strain evidence="1">Ysfricsl-2016a</strain>
        <tissue evidence="1">Blood</tissue>
    </source>
</reference>
<dbReference type="EMBL" id="VEVO01000007">
    <property type="protein sequence ID" value="KAF0040230.1"/>
    <property type="molecule type" value="Genomic_DNA"/>
</dbReference>
<organism evidence="1 2">
    <name type="scientific">Scophthalmus maximus</name>
    <name type="common">Turbot</name>
    <name type="synonym">Psetta maxima</name>
    <dbReference type="NCBI Taxonomy" id="52904"/>
    <lineage>
        <taxon>Eukaryota</taxon>
        <taxon>Metazoa</taxon>
        <taxon>Chordata</taxon>
        <taxon>Craniata</taxon>
        <taxon>Vertebrata</taxon>
        <taxon>Euteleostomi</taxon>
        <taxon>Actinopterygii</taxon>
        <taxon>Neopterygii</taxon>
        <taxon>Teleostei</taxon>
        <taxon>Neoteleostei</taxon>
        <taxon>Acanthomorphata</taxon>
        <taxon>Carangaria</taxon>
        <taxon>Pleuronectiformes</taxon>
        <taxon>Pleuronectoidei</taxon>
        <taxon>Scophthalmidae</taxon>
        <taxon>Scophthalmus</taxon>
    </lineage>
</organism>